<accession>A0AB33R7U9</accession>
<reference evidence="2 3" key="1">
    <citation type="submission" date="2012-05" db="EMBL/GenBank/DDBJ databases">
        <title>Complete genome sequence of a Streptococcus dysgalactiae subsp. equisimilis strain possessing Lancefield's group A antigen.</title>
        <authorList>
            <person name="Luetticken R."/>
            <person name="Bruellhoff K."/>
            <person name="Van der Linden M."/>
            <person name="Peltroche-Llacsahuanga H."/>
            <person name="Blom J."/>
            <person name="Weber-Lehmann J."/>
            <person name="Ferretti J.J."/>
            <person name="McShan W.M."/>
        </authorList>
    </citation>
    <scope>NUCLEOTIDE SEQUENCE [LARGE SCALE GENOMIC DNA]</scope>
    <source>
        <strain evidence="2 3">AC-2713</strain>
    </source>
</reference>
<dbReference type="SMART" id="SM00881">
    <property type="entry name" value="CoA_binding"/>
    <property type="match status" value="1"/>
</dbReference>
<evidence type="ECO:0000313" key="2">
    <source>
        <dbReference type="EMBL" id="CCI63576.1"/>
    </source>
</evidence>
<dbReference type="RefSeq" id="WP_015058089.1">
    <property type="nucleotide sequence ID" value="NC_019042.1"/>
</dbReference>
<organism evidence="2 3">
    <name type="scientific">Streptococcus dysgalactiae subsp. equisimilis AC-2713</name>
    <dbReference type="NCBI Taxonomy" id="759913"/>
    <lineage>
        <taxon>Bacteria</taxon>
        <taxon>Bacillati</taxon>
        <taxon>Bacillota</taxon>
        <taxon>Bacilli</taxon>
        <taxon>Lactobacillales</taxon>
        <taxon>Streptococcaceae</taxon>
        <taxon>Streptococcus</taxon>
    </lineage>
</organism>
<proteinExistence type="predicted"/>
<dbReference type="PANTHER" id="PTHR33303">
    <property type="entry name" value="CYTOPLASMIC PROTEIN-RELATED"/>
    <property type="match status" value="1"/>
</dbReference>
<dbReference type="Gene3D" id="3.40.50.720">
    <property type="entry name" value="NAD(P)-binding Rossmann-like Domain"/>
    <property type="match status" value="1"/>
</dbReference>
<dbReference type="SUPFAM" id="SSF51735">
    <property type="entry name" value="NAD(P)-binding Rossmann-fold domains"/>
    <property type="match status" value="1"/>
</dbReference>
<dbReference type="PANTHER" id="PTHR33303:SF2">
    <property type="entry name" value="COA-BINDING DOMAIN-CONTAINING PROTEIN"/>
    <property type="match status" value="1"/>
</dbReference>
<protein>
    <submittedName>
        <fullName evidence="2">Uncharacterized protein yneT</fullName>
    </submittedName>
</protein>
<dbReference type="EMBL" id="HE858529">
    <property type="protein sequence ID" value="CCI63576.1"/>
    <property type="molecule type" value="Genomic_DNA"/>
</dbReference>
<gene>
    <name evidence="2" type="ORF">SDSE_2095</name>
</gene>
<feature type="domain" description="CoA-binding" evidence="1">
    <location>
        <begin position="17"/>
        <end position="111"/>
    </location>
</feature>
<name>A0AB33R7U9_STREQ</name>
<dbReference type="InterPro" id="IPR003781">
    <property type="entry name" value="CoA-bd"/>
</dbReference>
<dbReference type="KEGG" id="sdc:SDSE_2095"/>
<dbReference type="Proteomes" id="UP000009215">
    <property type="component" value="Chromosome"/>
</dbReference>
<dbReference type="InterPro" id="IPR036291">
    <property type="entry name" value="NAD(P)-bd_dom_sf"/>
</dbReference>
<evidence type="ECO:0000259" key="1">
    <source>
        <dbReference type="SMART" id="SM00881"/>
    </source>
</evidence>
<evidence type="ECO:0000313" key="3">
    <source>
        <dbReference type="Proteomes" id="UP000009215"/>
    </source>
</evidence>
<dbReference type="Pfam" id="PF13380">
    <property type="entry name" value="CoA_binding_2"/>
    <property type="match status" value="1"/>
</dbReference>
<dbReference type="AlphaFoldDB" id="A0AB33R7U9"/>
<sequence length="146" mass="16583">MTYRFQNPSDDILRTYLESAKTIAVVGLSDRQDTAAYQVAKFMQAMDYQIVPVNPKLAGQTILGELVYATIKAIPFEVDIVDVFRRSEFLPEVARDFLESQAKVFWAQLGLDNQEAEMILRSAGKQTIVMNRCLKVDYLDLIIKQG</sequence>